<evidence type="ECO:0000313" key="3">
    <source>
        <dbReference type="Proteomes" id="UP000077868"/>
    </source>
</evidence>
<keyword evidence="3" id="KW-1185">Reference proteome</keyword>
<protein>
    <submittedName>
        <fullName evidence="2">Uncharacterized protein</fullName>
    </submittedName>
</protein>
<proteinExistence type="predicted"/>
<gene>
    <name evidence="2" type="ORF">I601_3231</name>
</gene>
<accession>A0A1A9GMW4</accession>
<dbReference type="RefSeq" id="WP_068111881.1">
    <property type="nucleotide sequence ID" value="NZ_CP015079.1"/>
</dbReference>
<dbReference type="EMBL" id="CP015079">
    <property type="protein sequence ID" value="ANH39638.1"/>
    <property type="molecule type" value="Genomic_DNA"/>
</dbReference>
<evidence type="ECO:0000256" key="1">
    <source>
        <dbReference type="SAM" id="MobiDB-lite"/>
    </source>
</evidence>
<dbReference type="Proteomes" id="UP000077868">
    <property type="component" value="Chromosome"/>
</dbReference>
<name>A0A1A9GMW4_9ACTN</name>
<dbReference type="PATRIC" id="fig|1300347.3.peg.3236"/>
<reference evidence="2 3" key="1">
    <citation type="submission" date="2016-03" db="EMBL/GenBank/DDBJ databases">
        <title>Complete genome sequence of a soil Actinobacterium, Nocardioides dokdonensis FR1436.</title>
        <authorList>
            <person name="Kwon S.-K."/>
            <person name="Kim K."/>
            <person name="Kim J.F."/>
        </authorList>
    </citation>
    <scope>NUCLEOTIDE SEQUENCE [LARGE SCALE GENOMIC DNA]</scope>
    <source>
        <strain evidence="2 3">FR1436</strain>
    </source>
</reference>
<dbReference type="OrthoDB" id="3831438at2"/>
<dbReference type="KEGG" id="ndk:I601_3231"/>
<sequence length="62" mass="6814">MSTGATDREPAFPLVDTPPAGPRASAVPTAHEHEWDLRGVEFEGGSSIRRLECTRCDLVWFS</sequence>
<organism evidence="2 3">
    <name type="scientific">Nocardioides dokdonensis FR1436</name>
    <dbReference type="NCBI Taxonomy" id="1300347"/>
    <lineage>
        <taxon>Bacteria</taxon>
        <taxon>Bacillati</taxon>
        <taxon>Actinomycetota</taxon>
        <taxon>Actinomycetes</taxon>
        <taxon>Propionibacteriales</taxon>
        <taxon>Nocardioidaceae</taxon>
        <taxon>Nocardioides</taxon>
    </lineage>
</organism>
<feature type="region of interest" description="Disordered" evidence="1">
    <location>
        <begin position="1"/>
        <end position="30"/>
    </location>
</feature>
<feature type="compositionally biased region" description="Basic and acidic residues" evidence="1">
    <location>
        <begin position="1"/>
        <end position="10"/>
    </location>
</feature>
<dbReference type="AlphaFoldDB" id="A0A1A9GMW4"/>
<dbReference type="STRING" id="1300347.I601_3231"/>
<evidence type="ECO:0000313" key="2">
    <source>
        <dbReference type="EMBL" id="ANH39638.1"/>
    </source>
</evidence>